<sequence>MQQVETEVGPFTRRSRSLHVRGDARGLTRPLVAGEHLLVHDPVSDEHFTALVADAAPAGSPEGYRLVLGTRITAAEAQEWLAPWPLARHTTHLTTRDIVALLAELRHTQSRMSQARDEALAQ</sequence>
<dbReference type="Proteomes" id="UP000663791">
    <property type="component" value="Unassembled WGS sequence"/>
</dbReference>
<proteinExistence type="predicted"/>
<accession>A0A938Y944</accession>
<evidence type="ECO:0000313" key="1">
    <source>
        <dbReference type="EMBL" id="MBM9461474.1"/>
    </source>
</evidence>
<dbReference type="AlphaFoldDB" id="A0A938Y944"/>
<evidence type="ECO:0000313" key="2">
    <source>
        <dbReference type="Proteomes" id="UP000663791"/>
    </source>
</evidence>
<dbReference type="RefSeq" id="WP_205292791.1">
    <property type="nucleotide sequence ID" value="NZ_CP074406.1"/>
</dbReference>
<protein>
    <submittedName>
        <fullName evidence="1">Uncharacterized protein</fullName>
    </submittedName>
</protein>
<comment type="caution">
    <text evidence="1">The sequence shown here is derived from an EMBL/GenBank/DDBJ whole genome shotgun (WGS) entry which is preliminary data.</text>
</comment>
<organism evidence="1 2">
    <name type="scientific">Nocardioides faecalis</name>
    <dbReference type="NCBI Taxonomy" id="2803858"/>
    <lineage>
        <taxon>Bacteria</taxon>
        <taxon>Bacillati</taxon>
        <taxon>Actinomycetota</taxon>
        <taxon>Actinomycetes</taxon>
        <taxon>Propionibacteriales</taxon>
        <taxon>Nocardioidaceae</taxon>
        <taxon>Nocardioides</taxon>
    </lineage>
</organism>
<gene>
    <name evidence="1" type="ORF">JK386_16340</name>
</gene>
<keyword evidence="2" id="KW-1185">Reference proteome</keyword>
<reference evidence="1" key="1">
    <citation type="submission" date="2021-01" db="EMBL/GenBank/DDBJ databases">
        <title>Novel species in genus Nocardioides.</title>
        <authorList>
            <person name="Zhang G."/>
        </authorList>
    </citation>
    <scope>NUCLEOTIDE SEQUENCE</scope>
    <source>
        <strain evidence="1">Zg-536</strain>
    </source>
</reference>
<name>A0A938Y944_9ACTN</name>
<dbReference type="EMBL" id="JAERTX010000017">
    <property type="protein sequence ID" value="MBM9461474.1"/>
    <property type="molecule type" value="Genomic_DNA"/>
</dbReference>